<keyword evidence="2" id="KW-1185">Reference proteome</keyword>
<name>A0A6M4H9M7_9PROT</name>
<organism evidence="1 2">
    <name type="scientific">Usitatibacter palustris</name>
    <dbReference type="NCBI Taxonomy" id="2732487"/>
    <lineage>
        <taxon>Bacteria</taxon>
        <taxon>Pseudomonadati</taxon>
        <taxon>Pseudomonadota</taxon>
        <taxon>Betaproteobacteria</taxon>
        <taxon>Nitrosomonadales</taxon>
        <taxon>Usitatibacteraceae</taxon>
        <taxon>Usitatibacter</taxon>
    </lineage>
</organism>
<dbReference type="KEGG" id="upl:DSM104440_02790"/>
<reference evidence="1 2" key="1">
    <citation type="submission" date="2020-04" db="EMBL/GenBank/DDBJ databases">
        <title>Usitatibacter rugosus gen. nov., sp. nov. and Usitatibacter palustris sp. nov., novel members of Usitatibacteraceae fam. nov. within the order Nitrosomonadales isolated from soil.</title>
        <authorList>
            <person name="Huber K.J."/>
            <person name="Neumann-Schaal M."/>
            <person name="Geppert A."/>
            <person name="Luckner M."/>
            <person name="Wanner G."/>
            <person name="Overmann J."/>
        </authorList>
    </citation>
    <scope>NUCLEOTIDE SEQUENCE [LARGE SCALE GENOMIC DNA]</scope>
    <source>
        <strain evidence="1 2">Swamp67</strain>
    </source>
</reference>
<dbReference type="AlphaFoldDB" id="A0A6M4H9M7"/>
<dbReference type="EMBL" id="CP053073">
    <property type="protein sequence ID" value="QJR15962.1"/>
    <property type="molecule type" value="Genomic_DNA"/>
</dbReference>
<protein>
    <submittedName>
        <fullName evidence="1">Uncharacterized protein</fullName>
    </submittedName>
</protein>
<gene>
    <name evidence="1" type="ORF">DSM104440_02790</name>
</gene>
<evidence type="ECO:0000313" key="1">
    <source>
        <dbReference type="EMBL" id="QJR15962.1"/>
    </source>
</evidence>
<proteinExistence type="predicted"/>
<dbReference type="InParanoid" id="A0A6M4H9M7"/>
<evidence type="ECO:0000313" key="2">
    <source>
        <dbReference type="Proteomes" id="UP000503096"/>
    </source>
</evidence>
<accession>A0A6M4H9M7</accession>
<sequence length="56" mass="5964">MVAGMLFVSLVAIVILLAASEIFVLEAFYAGASSAQRDFKTLKILSGYSARPSEPL</sequence>
<dbReference type="Proteomes" id="UP000503096">
    <property type="component" value="Chromosome"/>
</dbReference>